<accession>A0ABD2CUA4</accession>
<comment type="caution">
    <text evidence="2">The sequence shown here is derived from an EMBL/GenBank/DDBJ whole genome shotgun (WGS) entry which is preliminary data.</text>
</comment>
<sequence length="114" mass="13248">MSRKEGIEGEERRWEVVRLASNTIIIFTMFGASYFVVKSIDIGRMVRERKTEPVVGSIQSFLNEREYQILEENSLLESLEANEDVEATTSQERIEATISKRYDINHYDGIREQA</sequence>
<dbReference type="EMBL" id="JAYRBN010000032">
    <property type="protein sequence ID" value="KAL2748225.1"/>
    <property type="molecule type" value="Genomic_DNA"/>
</dbReference>
<dbReference type="Proteomes" id="UP001607303">
    <property type="component" value="Unassembled WGS sequence"/>
</dbReference>
<proteinExistence type="predicted"/>
<keyword evidence="1" id="KW-0812">Transmembrane</keyword>
<feature type="transmembrane region" description="Helical" evidence="1">
    <location>
        <begin position="20"/>
        <end position="37"/>
    </location>
</feature>
<evidence type="ECO:0000313" key="2">
    <source>
        <dbReference type="EMBL" id="KAL2748225.1"/>
    </source>
</evidence>
<gene>
    <name evidence="2" type="ORF">V1477_003510</name>
</gene>
<protein>
    <submittedName>
        <fullName evidence="2">Uncharacterized protein</fullName>
    </submittedName>
</protein>
<dbReference type="AlphaFoldDB" id="A0ABD2CUA4"/>
<organism evidence="2 3">
    <name type="scientific">Vespula maculifrons</name>
    <name type="common">Eastern yellow jacket</name>
    <name type="synonym">Wasp</name>
    <dbReference type="NCBI Taxonomy" id="7453"/>
    <lineage>
        <taxon>Eukaryota</taxon>
        <taxon>Metazoa</taxon>
        <taxon>Ecdysozoa</taxon>
        <taxon>Arthropoda</taxon>
        <taxon>Hexapoda</taxon>
        <taxon>Insecta</taxon>
        <taxon>Pterygota</taxon>
        <taxon>Neoptera</taxon>
        <taxon>Endopterygota</taxon>
        <taxon>Hymenoptera</taxon>
        <taxon>Apocrita</taxon>
        <taxon>Aculeata</taxon>
        <taxon>Vespoidea</taxon>
        <taxon>Vespidae</taxon>
        <taxon>Vespinae</taxon>
        <taxon>Vespula</taxon>
    </lineage>
</organism>
<keyword evidence="1" id="KW-0472">Membrane</keyword>
<keyword evidence="3" id="KW-1185">Reference proteome</keyword>
<evidence type="ECO:0000256" key="1">
    <source>
        <dbReference type="SAM" id="Phobius"/>
    </source>
</evidence>
<reference evidence="2 3" key="1">
    <citation type="journal article" date="2024" name="Ann. Entomol. Soc. Am.">
        <title>Genomic analyses of the southern and eastern yellowjacket wasps (Hymenoptera: Vespidae) reveal evolutionary signatures of social life.</title>
        <authorList>
            <person name="Catto M.A."/>
            <person name="Caine P.B."/>
            <person name="Orr S.E."/>
            <person name="Hunt B.G."/>
            <person name="Goodisman M.A.D."/>
        </authorList>
    </citation>
    <scope>NUCLEOTIDE SEQUENCE [LARGE SCALE GENOMIC DNA]</scope>
    <source>
        <strain evidence="2">232</strain>
        <tissue evidence="2">Head and thorax</tissue>
    </source>
</reference>
<name>A0ABD2CUA4_VESMC</name>
<evidence type="ECO:0000313" key="3">
    <source>
        <dbReference type="Proteomes" id="UP001607303"/>
    </source>
</evidence>
<keyword evidence="1" id="KW-1133">Transmembrane helix</keyword>